<proteinExistence type="predicted"/>
<dbReference type="KEGG" id="hcb:HCBAA847_1413"/>
<dbReference type="RefSeq" id="WP_014666995.1">
    <property type="nucleotide sequence ID" value="NC_020555.1"/>
</dbReference>
<protein>
    <submittedName>
        <fullName evidence="1">Uncharacterized protein</fullName>
    </submittedName>
</protein>
<dbReference type="GeneID" id="66540649"/>
<dbReference type="AlphaFoldDB" id="A0AAI8MN55"/>
<organism evidence="1 2">
    <name type="scientific">Helicobacter cinaedi CCUG 18818 = ATCC BAA-847</name>
    <dbReference type="NCBI Taxonomy" id="537971"/>
    <lineage>
        <taxon>Bacteria</taxon>
        <taxon>Pseudomonadati</taxon>
        <taxon>Campylobacterota</taxon>
        <taxon>Epsilonproteobacteria</taxon>
        <taxon>Campylobacterales</taxon>
        <taxon>Helicobacteraceae</taxon>
        <taxon>Helicobacter</taxon>
    </lineage>
</organism>
<gene>
    <name evidence="1" type="ORF">HCBAA847_1413</name>
</gene>
<sequence length="45" mass="5425">MKSFKKEYKNINYGAYNILIAIVDDEIYFKTEDIKKTLNLDTYKE</sequence>
<dbReference type="EMBL" id="AP012492">
    <property type="protein sequence ID" value="BAM32643.1"/>
    <property type="molecule type" value="Genomic_DNA"/>
</dbReference>
<reference evidence="1 2" key="1">
    <citation type="journal article" date="2012" name="J. Bacteriol.">
        <title>Complete Genome Sequence of Helicobacter cinaedi Type Strain ATCC BAA-847.</title>
        <authorList>
            <person name="Miyoshi-Akiyama T."/>
            <person name="Takeshita N."/>
            <person name="Ohmagari N."/>
            <person name="Kirikae T."/>
        </authorList>
    </citation>
    <scope>NUCLEOTIDE SEQUENCE [LARGE SCALE GENOMIC DNA]</scope>
    <source>
        <strain evidence="1 2">ATCC BAA-847</strain>
    </source>
</reference>
<accession>A0AAI8MN55</accession>
<name>A0AAI8MN55_9HELI</name>
<evidence type="ECO:0000313" key="2">
    <source>
        <dbReference type="Proteomes" id="UP000006036"/>
    </source>
</evidence>
<evidence type="ECO:0000313" key="1">
    <source>
        <dbReference type="EMBL" id="BAM32643.1"/>
    </source>
</evidence>
<dbReference type="Proteomes" id="UP000006036">
    <property type="component" value="Chromosome 1"/>
</dbReference>